<organism evidence="2 3">
    <name type="scientific">Seminavis robusta</name>
    <dbReference type="NCBI Taxonomy" id="568900"/>
    <lineage>
        <taxon>Eukaryota</taxon>
        <taxon>Sar</taxon>
        <taxon>Stramenopiles</taxon>
        <taxon>Ochrophyta</taxon>
        <taxon>Bacillariophyta</taxon>
        <taxon>Bacillariophyceae</taxon>
        <taxon>Bacillariophycidae</taxon>
        <taxon>Naviculales</taxon>
        <taxon>Naviculaceae</taxon>
        <taxon>Seminavis</taxon>
    </lineage>
</organism>
<dbReference type="AlphaFoldDB" id="A0A9N8HZW6"/>
<feature type="region of interest" description="Disordered" evidence="1">
    <location>
        <begin position="226"/>
        <end position="321"/>
    </location>
</feature>
<sequence>MMNKIDSGGSMSESTLVTVLADESSITSSSSVHINNNNNKTVRWQPDPKHPDKVLRIRHRYRRPKNPYDLYVNSEEQYQNCLETRGHAKKLRRQLLAEGQKSRGWMALLSSNSEEEASVERILPLQYALDEQVRGLEKEIISEFKQQSSQHRKRHAQTILLSQALDDVDDDNDAQQQLMSDLSRKSSAKSNALARLLALVDEHYVQELLKAEPIVLPIIIATPAPANEQSTAAEKNSNDSPEHNHPQESGGERRRKPPRATRSFGPFKQRKERTLPRATRSFSKAVRRIGNNFRRHPDSSSSSDIRAPPPHHPPAMPLVPV</sequence>
<comment type="caution">
    <text evidence="2">The sequence shown here is derived from an EMBL/GenBank/DDBJ whole genome shotgun (WGS) entry which is preliminary data.</text>
</comment>
<evidence type="ECO:0000313" key="2">
    <source>
        <dbReference type="EMBL" id="CAB9529123.1"/>
    </source>
</evidence>
<feature type="compositionally biased region" description="Basic and acidic residues" evidence="1">
    <location>
        <begin position="236"/>
        <end position="252"/>
    </location>
</feature>
<proteinExistence type="predicted"/>
<reference evidence="2" key="1">
    <citation type="submission" date="2020-06" db="EMBL/GenBank/DDBJ databases">
        <authorList>
            <consortium name="Plant Systems Biology data submission"/>
        </authorList>
    </citation>
    <scope>NUCLEOTIDE SEQUENCE</scope>
    <source>
        <strain evidence="2">D6</strain>
    </source>
</reference>
<feature type="compositionally biased region" description="Low complexity" evidence="1">
    <location>
        <begin position="29"/>
        <end position="39"/>
    </location>
</feature>
<feature type="region of interest" description="Disordered" evidence="1">
    <location>
        <begin position="29"/>
        <end position="50"/>
    </location>
</feature>
<protein>
    <submittedName>
        <fullName evidence="2">Uncharacterized protein</fullName>
    </submittedName>
</protein>
<keyword evidence="3" id="KW-1185">Reference proteome</keyword>
<feature type="compositionally biased region" description="Pro residues" evidence="1">
    <location>
        <begin position="307"/>
        <end position="321"/>
    </location>
</feature>
<accession>A0A9N8HZW6</accession>
<evidence type="ECO:0000313" key="3">
    <source>
        <dbReference type="Proteomes" id="UP001153069"/>
    </source>
</evidence>
<gene>
    <name evidence="2" type="ORF">SEMRO_2405_G326510.1</name>
</gene>
<dbReference type="Proteomes" id="UP001153069">
    <property type="component" value="Unassembled WGS sequence"/>
</dbReference>
<dbReference type="EMBL" id="CAICTM010002403">
    <property type="protein sequence ID" value="CAB9529123.1"/>
    <property type="molecule type" value="Genomic_DNA"/>
</dbReference>
<evidence type="ECO:0000256" key="1">
    <source>
        <dbReference type="SAM" id="MobiDB-lite"/>
    </source>
</evidence>
<name>A0A9N8HZW6_9STRA</name>